<evidence type="ECO:0000313" key="4">
    <source>
        <dbReference type="Proteomes" id="UP000049979"/>
    </source>
</evidence>
<sequence>MLYIDSIWEYIVNFLELALFIIFIHKKLRIRANYKHQAVLMFLFVSFQFAVLCTLNKMGISSYSTLMSSCVLDIGYAVLFYRDSIIRRIFWGFSYSIICLVAEQISFFIPVTLYKGASLELLLGGTLRKPYTMLYLAMIAVFVLLFHSIGNKDISLSPFQKVAYIFIAISGLAIGHYILRLTLESVDKFGDSSFSARLSLVDLFFIILFLVLMLYIYQLGYSKEENIRLLEEQKIYELERTEFNSLSETTERLRKMKHDMQIYVDAINVLAKDKKWDELIAYTEQYHNTLATTQSAIATGNIAIDCILTAKLDYAEKHGIKTEYSIMAPENFPLDSVELSSILGNIWNNSIEAGERLIISDPTEHPYIYFYIKPYQNMILIHIENNYDGVIKGSIDGDILSVKQGKEHGLGIRRVKELVEKADGVLQITSDNKIFSVHIMIPDKENNKLL</sequence>
<keyword evidence="1" id="KW-0812">Transmembrane</keyword>
<dbReference type="OrthoDB" id="9813149at2"/>
<name>A0A0M6WES6_9FIRM</name>
<feature type="transmembrane region" description="Helical" evidence="1">
    <location>
        <begin position="93"/>
        <end position="113"/>
    </location>
</feature>
<dbReference type="RefSeq" id="WP_008397004.1">
    <property type="nucleotide sequence ID" value="NZ_CP173697.1"/>
</dbReference>
<protein>
    <recommendedName>
        <fullName evidence="2">Sensor histidine kinase NatK-like C-terminal domain-containing protein</fullName>
    </recommendedName>
</protein>
<evidence type="ECO:0000259" key="2">
    <source>
        <dbReference type="Pfam" id="PF14501"/>
    </source>
</evidence>
<feature type="domain" description="Sensor histidine kinase NatK-like C-terminal" evidence="2">
    <location>
        <begin position="336"/>
        <end position="442"/>
    </location>
</feature>
<proteinExistence type="predicted"/>
<dbReference type="CDD" id="cd16935">
    <property type="entry name" value="HATPase_AgrC-ComD-like"/>
    <property type="match status" value="1"/>
</dbReference>
<dbReference type="EMBL" id="CVRR01000005">
    <property type="protein sequence ID" value="CRL34046.1"/>
    <property type="molecule type" value="Genomic_DNA"/>
</dbReference>
<reference evidence="4" key="1">
    <citation type="submission" date="2015-05" db="EMBL/GenBank/DDBJ databases">
        <authorList>
            <consortium name="Pathogen Informatics"/>
        </authorList>
    </citation>
    <scope>NUCLEOTIDE SEQUENCE [LARGE SCALE GENOMIC DNA]</scope>
    <source>
        <strain evidence="4">M72</strain>
    </source>
</reference>
<dbReference type="AlphaFoldDB" id="A0A0M6WES6"/>
<dbReference type="Pfam" id="PF14501">
    <property type="entry name" value="HATPase_c_5"/>
    <property type="match status" value="1"/>
</dbReference>
<dbReference type="PANTHER" id="PTHR40448:SF1">
    <property type="entry name" value="TWO-COMPONENT SENSOR HISTIDINE KINASE"/>
    <property type="match status" value="1"/>
</dbReference>
<dbReference type="GO" id="GO:0042802">
    <property type="term" value="F:identical protein binding"/>
    <property type="evidence" value="ECO:0007669"/>
    <property type="project" value="TreeGrafter"/>
</dbReference>
<accession>A0A0M6WES6</accession>
<keyword evidence="4" id="KW-1185">Reference proteome</keyword>
<keyword evidence="1" id="KW-1133">Transmembrane helix</keyword>
<dbReference type="SUPFAM" id="SSF55874">
    <property type="entry name" value="ATPase domain of HSP90 chaperone/DNA topoisomerase II/histidine kinase"/>
    <property type="match status" value="1"/>
</dbReference>
<feature type="transmembrane region" description="Helical" evidence="1">
    <location>
        <begin position="199"/>
        <end position="217"/>
    </location>
</feature>
<feature type="transmembrane region" description="Helical" evidence="1">
    <location>
        <begin position="6"/>
        <end position="25"/>
    </location>
</feature>
<dbReference type="InterPro" id="IPR036890">
    <property type="entry name" value="HATPase_C_sf"/>
</dbReference>
<feature type="transmembrane region" description="Helical" evidence="1">
    <location>
        <begin position="133"/>
        <end position="150"/>
    </location>
</feature>
<feature type="transmembrane region" description="Helical" evidence="1">
    <location>
        <begin position="162"/>
        <end position="179"/>
    </location>
</feature>
<organism evidence="3 4">
    <name type="scientific">Roseburia faecis</name>
    <dbReference type="NCBI Taxonomy" id="301302"/>
    <lineage>
        <taxon>Bacteria</taxon>
        <taxon>Bacillati</taxon>
        <taxon>Bacillota</taxon>
        <taxon>Clostridia</taxon>
        <taxon>Lachnospirales</taxon>
        <taxon>Lachnospiraceae</taxon>
        <taxon>Roseburia</taxon>
    </lineage>
</organism>
<feature type="transmembrane region" description="Helical" evidence="1">
    <location>
        <begin position="63"/>
        <end position="81"/>
    </location>
</feature>
<dbReference type="Gene3D" id="3.30.565.10">
    <property type="entry name" value="Histidine kinase-like ATPase, C-terminal domain"/>
    <property type="match status" value="1"/>
</dbReference>
<dbReference type="Proteomes" id="UP000049979">
    <property type="component" value="Unassembled WGS sequence"/>
</dbReference>
<gene>
    <name evidence="3" type="ORF">M72_03751</name>
</gene>
<dbReference type="PANTHER" id="PTHR40448">
    <property type="entry name" value="TWO-COMPONENT SENSOR HISTIDINE KINASE"/>
    <property type="match status" value="1"/>
</dbReference>
<dbReference type="InterPro" id="IPR032834">
    <property type="entry name" value="NatK-like_C"/>
</dbReference>
<dbReference type="GeneID" id="303258964"/>
<evidence type="ECO:0000256" key="1">
    <source>
        <dbReference type="SAM" id="Phobius"/>
    </source>
</evidence>
<keyword evidence="1" id="KW-0472">Membrane</keyword>
<evidence type="ECO:0000313" key="3">
    <source>
        <dbReference type="EMBL" id="CRL34046.1"/>
    </source>
</evidence>
<feature type="transmembrane region" description="Helical" evidence="1">
    <location>
        <begin position="37"/>
        <end position="57"/>
    </location>
</feature>